<sequence>MMNIRIRQHHRTAIVTTHSRLRNIPHHQHHNYHQLAPSVIGSGCLGASFLTTPSRGGASAGSALELGHDRGRGEVLA</sequence>
<reference evidence="2 4" key="1">
    <citation type="journal article" date="2014" name="BMC Genomics">
        <title>Genome sequence of Anopheles sinensis provides insight into genetics basis of mosquito competence for malaria parasites.</title>
        <authorList>
            <person name="Zhou D."/>
            <person name="Zhang D."/>
            <person name="Ding G."/>
            <person name="Shi L."/>
            <person name="Hou Q."/>
            <person name="Ye Y."/>
            <person name="Xu Y."/>
            <person name="Zhou H."/>
            <person name="Xiong C."/>
            <person name="Li S."/>
            <person name="Yu J."/>
            <person name="Hong S."/>
            <person name="Yu X."/>
            <person name="Zou P."/>
            <person name="Chen C."/>
            <person name="Chang X."/>
            <person name="Wang W."/>
            <person name="Lv Y."/>
            <person name="Sun Y."/>
            <person name="Ma L."/>
            <person name="Shen B."/>
            <person name="Zhu C."/>
        </authorList>
    </citation>
    <scope>NUCLEOTIDE SEQUENCE [LARGE SCALE GENOMIC DNA]</scope>
</reference>
<evidence type="ECO:0000256" key="1">
    <source>
        <dbReference type="SAM" id="MobiDB-lite"/>
    </source>
</evidence>
<dbReference type="EMBL" id="KE525164">
    <property type="protein sequence ID" value="KFB42157.1"/>
    <property type="molecule type" value="Genomic_DNA"/>
</dbReference>
<protein>
    <submittedName>
        <fullName evidence="2 3">Uncharacterized protein</fullName>
    </submittedName>
</protein>
<organism evidence="2">
    <name type="scientific">Anopheles sinensis</name>
    <name type="common">Mosquito</name>
    <dbReference type="NCBI Taxonomy" id="74873"/>
    <lineage>
        <taxon>Eukaryota</taxon>
        <taxon>Metazoa</taxon>
        <taxon>Ecdysozoa</taxon>
        <taxon>Arthropoda</taxon>
        <taxon>Hexapoda</taxon>
        <taxon>Insecta</taxon>
        <taxon>Pterygota</taxon>
        <taxon>Neoptera</taxon>
        <taxon>Endopterygota</taxon>
        <taxon>Diptera</taxon>
        <taxon>Nematocera</taxon>
        <taxon>Culicoidea</taxon>
        <taxon>Culicidae</taxon>
        <taxon>Anophelinae</taxon>
        <taxon>Anopheles</taxon>
    </lineage>
</organism>
<keyword evidence="4" id="KW-1185">Reference proteome</keyword>
<dbReference type="VEuPathDB" id="VectorBase:ASIC009821"/>
<evidence type="ECO:0000313" key="3">
    <source>
        <dbReference type="EnsemblMetazoa" id="ASIC009821-PA"/>
    </source>
</evidence>
<reference evidence="3" key="2">
    <citation type="submission" date="2020-05" db="UniProtKB">
        <authorList>
            <consortium name="EnsemblMetazoa"/>
        </authorList>
    </citation>
    <scope>IDENTIFICATION</scope>
</reference>
<evidence type="ECO:0000313" key="2">
    <source>
        <dbReference type="EMBL" id="KFB42157.1"/>
    </source>
</evidence>
<name>A0A084VW13_ANOSI</name>
<gene>
    <name evidence="2" type="ORF">ZHAS_00009821</name>
</gene>
<dbReference type="EMBL" id="ATLV01017370">
    <property type="status" value="NOT_ANNOTATED_CDS"/>
    <property type="molecule type" value="Genomic_DNA"/>
</dbReference>
<proteinExistence type="predicted"/>
<dbReference type="EnsemblMetazoa" id="ASIC009821-RA">
    <property type="protein sequence ID" value="ASIC009821-PA"/>
    <property type="gene ID" value="ASIC009821"/>
</dbReference>
<feature type="compositionally biased region" description="Basic and acidic residues" evidence="1">
    <location>
        <begin position="66"/>
        <end position="77"/>
    </location>
</feature>
<accession>A0A084VW13</accession>
<dbReference type="Proteomes" id="UP000030765">
    <property type="component" value="Unassembled WGS sequence"/>
</dbReference>
<dbReference type="AlphaFoldDB" id="A0A084VW13"/>
<evidence type="ECO:0000313" key="4">
    <source>
        <dbReference type="Proteomes" id="UP000030765"/>
    </source>
</evidence>
<feature type="region of interest" description="Disordered" evidence="1">
    <location>
        <begin position="55"/>
        <end position="77"/>
    </location>
</feature>